<feature type="chain" id="PRO_5036408261" description="EF-hand domain-containing protein" evidence="2">
    <location>
        <begin position="16"/>
        <end position="200"/>
    </location>
</feature>
<gene>
    <name evidence="4" type="ORF">BOKJ2_LOCUS3708</name>
</gene>
<evidence type="ECO:0000256" key="1">
    <source>
        <dbReference type="ARBA" id="ARBA00022837"/>
    </source>
</evidence>
<dbReference type="Proteomes" id="UP000783686">
    <property type="component" value="Unassembled WGS sequence"/>
</dbReference>
<name>A0A811K7V6_9BILA</name>
<evidence type="ECO:0000313" key="5">
    <source>
        <dbReference type="Proteomes" id="UP000614601"/>
    </source>
</evidence>
<keyword evidence="1" id="KW-0106">Calcium</keyword>
<dbReference type="InterPro" id="IPR011992">
    <property type="entry name" value="EF-hand-dom_pair"/>
</dbReference>
<accession>A0A811K7V6</accession>
<feature type="domain" description="EF-hand" evidence="3">
    <location>
        <begin position="67"/>
        <end position="93"/>
    </location>
</feature>
<proteinExistence type="predicted"/>
<dbReference type="GO" id="GO:0005509">
    <property type="term" value="F:calcium ion binding"/>
    <property type="evidence" value="ECO:0007669"/>
    <property type="project" value="InterPro"/>
</dbReference>
<dbReference type="InterPro" id="IPR002048">
    <property type="entry name" value="EF_hand_dom"/>
</dbReference>
<feature type="domain" description="EF-hand" evidence="3">
    <location>
        <begin position="133"/>
        <end position="168"/>
    </location>
</feature>
<dbReference type="EMBL" id="CAJFCW020000002">
    <property type="protein sequence ID" value="CAG9093545.1"/>
    <property type="molecule type" value="Genomic_DNA"/>
</dbReference>
<dbReference type="PROSITE" id="PS00018">
    <property type="entry name" value="EF_HAND_1"/>
    <property type="match status" value="1"/>
</dbReference>
<dbReference type="Pfam" id="PF13202">
    <property type="entry name" value="EF-hand_5"/>
    <property type="match status" value="2"/>
</dbReference>
<evidence type="ECO:0000313" key="4">
    <source>
        <dbReference type="EMBL" id="CAD5211466.1"/>
    </source>
</evidence>
<protein>
    <recommendedName>
        <fullName evidence="3">EF-hand domain-containing protein</fullName>
    </recommendedName>
</protein>
<dbReference type="EMBL" id="CAJFDH010000002">
    <property type="protein sequence ID" value="CAD5211466.1"/>
    <property type="molecule type" value="Genomic_DNA"/>
</dbReference>
<feature type="signal peptide" evidence="2">
    <location>
        <begin position="1"/>
        <end position="15"/>
    </location>
</feature>
<dbReference type="Proteomes" id="UP000614601">
    <property type="component" value="Unassembled WGS sequence"/>
</dbReference>
<dbReference type="SUPFAM" id="SSF47473">
    <property type="entry name" value="EF-hand"/>
    <property type="match status" value="1"/>
</dbReference>
<dbReference type="InterPro" id="IPR018247">
    <property type="entry name" value="EF_Hand_1_Ca_BS"/>
</dbReference>
<reference evidence="4" key="1">
    <citation type="submission" date="2020-09" db="EMBL/GenBank/DDBJ databases">
        <authorList>
            <person name="Kikuchi T."/>
        </authorList>
    </citation>
    <scope>NUCLEOTIDE SEQUENCE</scope>
    <source>
        <strain evidence="4">SH1</strain>
    </source>
</reference>
<dbReference type="Gene3D" id="1.10.238.10">
    <property type="entry name" value="EF-hand"/>
    <property type="match status" value="2"/>
</dbReference>
<evidence type="ECO:0000259" key="3">
    <source>
        <dbReference type="PROSITE" id="PS50222"/>
    </source>
</evidence>
<keyword evidence="5" id="KW-1185">Reference proteome</keyword>
<dbReference type="PROSITE" id="PS50222">
    <property type="entry name" value="EF_HAND_2"/>
    <property type="match status" value="2"/>
</dbReference>
<dbReference type="AlphaFoldDB" id="A0A811K7V6"/>
<evidence type="ECO:0000256" key="2">
    <source>
        <dbReference type="SAM" id="SignalP"/>
    </source>
</evidence>
<sequence length="200" mass="23575">MKLIILVVLIVGVSALPFEIRDPTRDVALEQPEETFARSDTDNDEKLSFNQFLLTDLPYVQLKQDEFNNLDTDHDGFVTRKEYEQHYQKEKESAYDLKAEYFGQLYDQFDENMDLKLDIDETKNVLEKRFLLKPRENFGEIFQGFDKNHDGGLDLEEYIKFDHEFPFQELDPLDAVEPFPQKAEGLEFKKEKLPMMKSSS</sequence>
<dbReference type="OrthoDB" id="293868at2759"/>
<organism evidence="4 5">
    <name type="scientific">Bursaphelenchus okinawaensis</name>
    <dbReference type="NCBI Taxonomy" id="465554"/>
    <lineage>
        <taxon>Eukaryota</taxon>
        <taxon>Metazoa</taxon>
        <taxon>Ecdysozoa</taxon>
        <taxon>Nematoda</taxon>
        <taxon>Chromadorea</taxon>
        <taxon>Rhabditida</taxon>
        <taxon>Tylenchina</taxon>
        <taxon>Tylenchomorpha</taxon>
        <taxon>Aphelenchoidea</taxon>
        <taxon>Aphelenchoididae</taxon>
        <taxon>Bursaphelenchus</taxon>
    </lineage>
</organism>
<keyword evidence="2" id="KW-0732">Signal</keyword>
<comment type="caution">
    <text evidence="4">The sequence shown here is derived from an EMBL/GenBank/DDBJ whole genome shotgun (WGS) entry which is preliminary data.</text>
</comment>